<keyword evidence="4 10" id="KW-0963">Cytoplasm</keyword>
<reference evidence="14" key="2">
    <citation type="journal article" date="2021" name="PeerJ">
        <title>Extensive microbial diversity within the chicken gut microbiome revealed by metagenomics and culture.</title>
        <authorList>
            <person name="Gilroy R."/>
            <person name="Ravi A."/>
            <person name="Getino M."/>
            <person name="Pursley I."/>
            <person name="Horton D.L."/>
            <person name="Alikhan N.F."/>
            <person name="Baker D."/>
            <person name="Gharbi K."/>
            <person name="Hall N."/>
            <person name="Watson M."/>
            <person name="Adriaenssens E.M."/>
            <person name="Foster-Nyarko E."/>
            <person name="Jarju S."/>
            <person name="Secka A."/>
            <person name="Antonio M."/>
            <person name="Oren A."/>
            <person name="Chaudhuri R.R."/>
            <person name="La Ragione R."/>
            <person name="Hildebrand F."/>
            <person name="Pallen M.J."/>
        </authorList>
    </citation>
    <scope>NUCLEOTIDE SEQUENCE</scope>
    <source>
        <strain evidence="14">CHK181-108</strain>
    </source>
</reference>
<feature type="domain" description="DNA polymerase III beta sliding clamp central" evidence="12">
    <location>
        <begin position="131"/>
        <end position="242"/>
    </location>
</feature>
<proteinExistence type="inferred from homology"/>
<dbReference type="Pfam" id="PF00712">
    <property type="entry name" value="DNA_pol3_beta"/>
    <property type="match status" value="1"/>
</dbReference>
<dbReference type="NCBIfam" id="TIGR00663">
    <property type="entry name" value="dnan"/>
    <property type="match status" value="1"/>
</dbReference>
<keyword evidence="9" id="KW-0238">DNA-binding</keyword>
<keyword evidence="8 10" id="KW-0239">DNA-directed DNA polymerase</keyword>
<dbReference type="Pfam" id="PF02768">
    <property type="entry name" value="DNA_pol3_beta_3"/>
    <property type="match status" value="1"/>
</dbReference>
<comment type="caution">
    <text evidence="14">The sequence shown here is derived from an EMBL/GenBank/DDBJ whole genome shotgun (WGS) entry which is preliminary data.</text>
</comment>
<dbReference type="GO" id="GO:0005737">
    <property type="term" value="C:cytoplasm"/>
    <property type="evidence" value="ECO:0007669"/>
    <property type="project" value="UniProtKB-SubCell"/>
</dbReference>
<organism evidence="14 15">
    <name type="scientific">Candidatus Ornithomonoglobus intestinigallinarum</name>
    <dbReference type="NCBI Taxonomy" id="2840894"/>
    <lineage>
        <taxon>Bacteria</taxon>
        <taxon>Bacillati</taxon>
        <taxon>Bacillota</taxon>
        <taxon>Clostridia</taxon>
        <taxon>Candidatus Ornithomonoglobus</taxon>
    </lineage>
</organism>
<comment type="subcellular location">
    <subcellularLocation>
        <location evidence="1 10">Cytoplasm</location>
    </subcellularLocation>
</comment>
<feature type="domain" description="DNA polymerase III beta sliding clamp N-terminal" evidence="11">
    <location>
        <begin position="1"/>
        <end position="118"/>
    </location>
</feature>
<name>A0A9D1H1P6_9FIRM</name>
<dbReference type="GO" id="GO:0009360">
    <property type="term" value="C:DNA polymerase III complex"/>
    <property type="evidence" value="ECO:0007669"/>
    <property type="project" value="InterPro"/>
</dbReference>
<keyword evidence="5 10" id="KW-0808">Transferase</keyword>
<evidence type="ECO:0000256" key="5">
    <source>
        <dbReference type="ARBA" id="ARBA00022679"/>
    </source>
</evidence>
<evidence type="ECO:0000256" key="6">
    <source>
        <dbReference type="ARBA" id="ARBA00022695"/>
    </source>
</evidence>
<dbReference type="AlphaFoldDB" id="A0A9D1H1P6"/>
<dbReference type="SMART" id="SM00480">
    <property type="entry name" value="POL3Bc"/>
    <property type="match status" value="1"/>
</dbReference>
<evidence type="ECO:0000256" key="9">
    <source>
        <dbReference type="ARBA" id="ARBA00023125"/>
    </source>
</evidence>
<evidence type="ECO:0000313" key="14">
    <source>
        <dbReference type="EMBL" id="HIT84982.1"/>
    </source>
</evidence>
<dbReference type="GO" id="GO:0008408">
    <property type="term" value="F:3'-5' exonuclease activity"/>
    <property type="evidence" value="ECO:0007669"/>
    <property type="project" value="InterPro"/>
</dbReference>
<dbReference type="PANTHER" id="PTHR30478">
    <property type="entry name" value="DNA POLYMERASE III SUBUNIT BETA"/>
    <property type="match status" value="1"/>
</dbReference>
<dbReference type="Pfam" id="PF02767">
    <property type="entry name" value="DNA_pol3_beta_2"/>
    <property type="match status" value="1"/>
</dbReference>
<dbReference type="SUPFAM" id="SSF55979">
    <property type="entry name" value="DNA clamp"/>
    <property type="match status" value="3"/>
</dbReference>
<evidence type="ECO:0000259" key="11">
    <source>
        <dbReference type="Pfam" id="PF00712"/>
    </source>
</evidence>
<evidence type="ECO:0000256" key="8">
    <source>
        <dbReference type="ARBA" id="ARBA00022932"/>
    </source>
</evidence>
<dbReference type="Gene3D" id="3.10.150.10">
    <property type="entry name" value="DNA Polymerase III, subunit A, domain 2"/>
    <property type="match status" value="1"/>
</dbReference>
<gene>
    <name evidence="14" type="primary">dnaN</name>
    <name evidence="14" type="ORF">IAA60_03635</name>
</gene>
<dbReference type="EMBL" id="DVLU01000030">
    <property type="protein sequence ID" value="HIT84982.1"/>
    <property type="molecule type" value="Genomic_DNA"/>
</dbReference>
<dbReference type="InterPro" id="IPR022637">
    <property type="entry name" value="DNA_polIII_beta_cen"/>
</dbReference>
<comment type="function">
    <text evidence="10">Confers DNA tethering and processivity to DNA polymerases and other proteins. Acts as a clamp, forming a ring around DNA (a reaction catalyzed by the clamp-loading complex) which diffuses in an ATP-independent manner freely and bidirectionally along dsDNA. Initially characterized for its ability to contact the catalytic subunit of DNA polymerase III (Pol III), a complex, multichain enzyme responsible for most of the replicative synthesis in bacteria; Pol III exhibits 3'-5' exonuclease proofreading activity. The beta chain is required for initiation of replication as well as for processivity of DNA replication.</text>
</comment>
<dbReference type="Gene3D" id="3.70.10.10">
    <property type="match status" value="1"/>
</dbReference>
<dbReference type="InterPro" id="IPR001001">
    <property type="entry name" value="DNA_polIII_beta"/>
</dbReference>
<accession>A0A9D1H1P6</accession>
<evidence type="ECO:0000256" key="2">
    <source>
        <dbReference type="ARBA" id="ARBA00010752"/>
    </source>
</evidence>
<evidence type="ECO:0000259" key="12">
    <source>
        <dbReference type="Pfam" id="PF02767"/>
    </source>
</evidence>
<evidence type="ECO:0000256" key="10">
    <source>
        <dbReference type="PIRNR" id="PIRNR000804"/>
    </source>
</evidence>
<evidence type="ECO:0000256" key="4">
    <source>
        <dbReference type="ARBA" id="ARBA00022490"/>
    </source>
</evidence>
<dbReference type="GO" id="GO:0003677">
    <property type="term" value="F:DNA binding"/>
    <property type="evidence" value="ECO:0007669"/>
    <property type="project" value="UniProtKB-UniRule"/>
</dbReference>
<evidence type="ECO:0000313" key="15">
    <source>
        <dbReference type="Proteomes" id="UP000824165"/>
    </source>
</evidence>
<feature type="domain" description="DNA polymerase III beta sliding clamp C-terminal" evidence="13">
    <location>
        <begin position="256"/>
        <end position="369"/>
    </location>
</feature>
<evidence type="ECO:0000259" key="13">
    <source>
        <dbReference type="Pfam" id="PF02768"/>
    </source>
</evidence>
<dbReference type="CDD" id="cd00140">
    <property type="entry name" value="beta_clamp"/>
    <property type="match status" value="1"/>
</dbReference>
<dbReference type="GO" id="GO:0006271">
    <property type="term" value="P:DNA strand elongation involved in DNA replication"/>
    <property type="evidence" value="ECO:0007669"/>
    <property type="project" value="TreeGrafter"/>
</dbReference>
<evidence type="ECO:0000256" key="1">
    <source>
        <dbReference type="ARBA" id="ARBA00004496"/>
    </source>
</evidence>
<dbReference type="PIRSF" id="PIRSF000804">
    <property type="entry name" value="DNA_pol_III_b"/>
    <property type="match status" value="1"/>
</dbReference>
<protein>
    <recommendedName>
        <fullName evidence="3 10">Beta sliding clamp</fullName>
    </recommendedName>
</protein>
<dbReference type="Proteomes" id="UP000824165">
    <property type="component" value="Unassembled WGS sequence"/>
</dbReference>
<dbReference type="PANTHER" id="PTHR30478:SF0">
    <property type="entry name" value="BETA SLIDING CLAMP"/>
    <property type="match status" value="1"/>
</dbReference>
<evidence type="ECO:0000256" key="3">
    <source>
        <dbReference type="ARBA" id="ARBA00021035"/>
    </source>
</evidence>
<comment type="subunit">
    <text evidence="10">Forms a ring-shaped head-to-tail homodimer around DNA.</text>
</comment>
<reference evidence="14" key="1">
    <citation type="submission" date="2020-10" db="EMBL/GenBank/DDBJ databases">
        <authorList>
            <person name="Gilroy R."/>
        </authorList>
    </citation>
    <scope>NUCLEOTIDE SEQUENCE</scope>
    <source>
        <strain evidence="14">CHK181-108</strain>
    </source>
</reference>
<keyword evidence="6 10" id="KW-0548">Nucleotidyltransferase</keyword>
<dbReference type="GO" id="GO:0003887">
    <property type="term" value="F:DNA-directed DNA polymerase activity"/>
    <property type="evidence" value="ECO:0007669"/>
    <property type="project" value="UniProtKB-UniRule"/>
</dbReference>
<sequence>MKMSCSKQELLEIVNTVQKAVMAKSTMPILECIKIDTSGDGNVVVTGNNLDMCIEYNTVMNVPEGGIVALASRMFGEIVRRLPEGTVTITSDPKNYVTKIECGASKFNIQGLDGMEYPGAPVLDEKYRFTLTQPALRRLIRKTISFVSVNEGRRPILTGALFEINDGKLNIVASDGHRLAIVTENVECEEKKGHFVVPGVTLRELLKLLKDEGDVTVIISDRHVMFDFGEFQVYTRMLEGEFLKYESIINVINSIEVVCDKSVIMHSLERAQLLISDDNAVHSENKVPVRFNIGYNKIDMSCITGKGQVNDTVDAEVKGGELVIGFNCRFLLDALSACDGDRVKIEFSAPTSGCFIRSGEDSDSKYLFMILPVRLYN</sequence>
<dbReference type="InterPro" id="IPR022635">
    <property type="entry name" value="DNA_polIII_beta_C"/>
</dbReference>
<dbReference type="InterPro" id="IPR022634">
    <property type="entry name" value="DNA_polIII_beta_N"/>
</dbReference>
<dbReference type="InterPro" id="IPR046938">
    <property type="entry name" value="DNA_clamp_sf"/>
</dbReference>
<evidence type="ECO:0000256" key="7">
    <source>
        <dbReference type="ARBA" id="ARBA00022705"/>
    </source>
</evidence>
<keyword evidence="7 10" id="KW-0235">DNA replication</keyword>
<comment type="similarity">
    <text evidence="2 10">Belongs to the beta sliding clamp family.</text>
</comment>